<dbReference type="STRING" id="1448308.A0A2T2N4W0"/>
<evidence type="ECO:0000259" key="9">
    <source>
        <dbReference type="Pfam" id="PF18913"/>
    </source>
</evidence>
<comment type="cofactor">
    <cofactor evidence="1">
        <name>Mg(2+)</name>
        <dbReference type="ChEBI" id="CHEBI:18420"/>
    </cofactor>
</comment>
<evidence type="ECO:0000256" key="5">
    <source>
        <dbReference type="ARBA" id="ARBA00022801"/>
    </source>
</evidence>
<dbReference type="PROSITE" id="PS00124">
    <property type="entry name" value="FBPASE"/>
    <property type="match status" value="1"/>
</dbReference>
<dbReference type="GO" id="GO:0006002">
    <property type="term" value="P:fructose 6-phosphate metabolic process"/>
    <property type="evidence" value="ECO:0007669"/>
    <property type="project" value="TreeGrafter"/>
</dbReference>
<dbReference type="GO" id="GO:0030388">
    <property type="term" value="P:fructose 1,6-bisphosphate metabolic process"/>
    <property type="evidence" value="ECO:0007669"/>
    <property type="project" value="TreeGrafter"/>
</dbReference>
<dbReference type="PRINTS" id="PR01958">
    <property type="entry name" value="S17BPHPHTASE"/>
</dbReference>
<dbReference type="GO" id="GO:0046872">
    <property type="term" value="F:metal ion binding"/>
    <property type="evidence" value="ECO:0007669"/>
    <property type="project" value="UniProtKB-KW"/>
</dbReference>
<dbReference type="PANTHER" id="PTHR11556:SF35">
    <property type="entry name" value="SEDOHEPTULOSE-1,7-BISPHOSPHATASE, CHLOROPLASTIC"/>
    <property type="match status" value="1"/>
</dbReference>
<evidence type="ECO:0000256" key="3">
    <source>
        <dbReference type="ARBA" id="ARBA00010941"/>
    </source>
</evidence>
<comment type="similarity">
    <text evidence="3">Belongs to the FBPase class 1 family.</text>
</comment>
<dbReference type="PANTHER" id="PTHR11556">
    <property type="entry name" value="FRUCTOSE-1,6-BISPHOSPHATASE-RELATED"/>
    <property type="match status" value="1"/>
</dbReference>
<dbReference type="PIRSF" id="PIRSF000904">
    <property type="entry name" value="FBPtase_SBPase"/>
    <property type="match status" value="1"/>
</dbReference>
<keyword evidence="4" id="KW-0479">Metal-binding</keyword>
<dbReference type="GO" id="GO:0042132">
    <property type="term" value="F:fructose 1,6-bisphosphate 1-phosphatase activity"/>
    <property type="evidence" value="ECO:0007669"/>
    <property type="project" value="TreeGrafter"/>
</dbReference>
<dbReference type="EMBL" id="KZ678150">
    <property type="protein sequence ID" value="PSN60286.1"/>
    <property type="molecule type" value="Genomic_DNA"/>
</dbReference>
<dbReference type="Gene3D" id="3.30.540.10">
    <property type="entry name" value="Fructose-1,6-Bisphosphatase, subunit A, domain 1"/>
    <property type="match status" value="1"/>
</dbReference>
<evidence type="ECO:0000256" key="1">
    <source>
        <dbReference type="ARBA" id="ARBA00001946"/>
    </source>
</evidence>
<dbReference type="InterPro" id="IPR000146">
    <property type="entry name" value="FBPase_class-1"/>
</dbReference>
<dbReference type="SUPFAM" id="SSF56655">
    <property type="entry name" value="Carbohydrate phosphatase"/>
    <property type="match status" value="1"/>
</dbReference>
<dbReference type="InterPro" id="IPR023079">
    <property type="entry name" value="SBPase"/>
</dbReference>
<organism evidence="10 11">
    <name type="scientific">Corynespora cassiicola Philippines</name>
    <dbReference type="NCBI Taxonomy" id="1448308"/>
    <lineage>
        <taxon>Eukaryota</taxon>
        <taxon>Fungi</taxon>
        <taxon>Dikarya</taxon>
        <taxon>Ascomycota</taxon>
        <taxon>Pezizomycotina</taxon>
        <taxon>Dothideomycetes</taxon>
        <taxon>Pleosporomycetidae</taxon>
        <taxon>Pleosporales</taxon>
        <taxon>Corynesporascaceae</taxon>
        <taxon>Corynespora</taxon>
    </lineage>
</organism>
<keyword evidence="11" id="KW-1185">Reference proteome</keyword>
<sequence>MTQTELPEFDALLRSLLPSESRAALRREVLPQLLRSLSEIAQALRSASVSEAGSANTFGDQQLNVDVIAEDLIRSTIAHAPSIVAASSEEDPVEKKSSTGGAPLQEAYTVAFDPLDGSSIIGPNWTVGTIIGIWEGETALNANPRTKQVASILGVLGPRTTAIVALRVPEAAPACFEVGLSNDDIHVIRSTLQLRSHQKSQSSTRYFAPANMRAAAENPKYLDLINHYISHKYTLRYSGGLVPDIFHGLVKGHGIYISPVTSKSPAKLRRLYELAPIALILECAGGVAIDSADGSHVLDRPIANTDERGGLVCGNGEEVEIVRSKLLEK</sequence>
<evidence type="ECO:0000256" key="4">
    <source>
        <dbReference type="ARBA" id="ARBA00022723"/>
    </source>
</evidence>
<name>A0A2T2N4W0_CORCC</name>
<gene>
    <name evidence="10" type="ORF">BS50DRAFT_536283</name>
</gene>
<keyword evidence="7" id="KW-0119">Carbohydrate metabolism</keyword>
<dbReference type="GO" id="GO:0006094">
    <property type="term" value="P:gluconeogenesis"/>
    <property type="evidence" value="ECO:0007669"/>
    <property type="project" value="TreeGrafter"/>
</dbReference>
<dbReference type="InterPro" id="IPR044015">
    <property type="entry name" value="FBPase_C_dom"/>
</dbReference>
<evidence type="ECO:0000256" key="6">
    <source>
        <dbReference type="ARBA" id="ARBA00022842"/>
    </source>
</evidence>
<keyword evidence="5" id="KW-0378">Hydrolase</keyword>
<dbReference type="Pfam" id="PF18913">
    <property type="entry name" value="FBPase_C"/>
    <property type="match status" value="1"/>
</dbReference>
<evidence type="ECO:0000313" key="11">
    <source>
        <dbReference type="Proteomes" id="UP000240883"/>
    </source>
</evidence>
<dbReference type="AlphaFoldDB" id="A0A2T2N4W0"/>
<evidence type="ECO:0000259" key="8">
    <source>
        <dbReference type="Pfam" id="PF00316"/>
    </source>
</evidence>
<evidence type="ECO:0000256" key="7">
    <source>
        <dbReference type="ARBA" id="ARBA00023277"/>
    </source>
</evidence>
<evidence type="ECO:0000313" key="10">
    <source>
        <dbReference type="EMBL" id="PSN60286.1"/>
    </source>
</evidence>
<feature type="domain" description="Fructose-1-6-bisphosphatase class I N-terminal" evidence="8">
    <location>
        <begin position="27"/>
        <end position="166"/>
    </location>
</feature>
<reference evidence="10 11" key="1">
    <citation type="journal article" date="2018" name="Front. Microbiol.">
        <title>Genome-Wide Analysis of Corynespora cassiicola Leaf Fall Disease Putative Effectors.</title>
        <authorList>
            <person name="Lopez D."/>
            <person name="Ribeiro S."/>
            <person name="Label P."/>
            <person name="Fumanal B."/>
            <person name="Venisse J.S."/>
            <person name="Kohler A."/>
            <person name="de Oliveira R.R."/>
            <person name="Labutti K."/>
            <person name="Lipzen A."/>
            <person name="Lail K."/>
            <person name="Bauer D."/>
            <person name="Ohm R.A."/>
            <person name="Barry K.W."/>
            <person name="Spatafora J."/>
            <person name="Grigoriev I.V."/>
            <person name="Martin F.M."/>
            <person name="Pujade-Renaud V."/>
        </authorList>
    </citation>
    <scope>NUCLEOTIDE SEQUENCE [LARGE SCALE GENOMIC DNA]</scope>
    <source>
        <strain evidence="10 11">Philippines</strain>
    </source>
</reference>
<dbReference type="GO" id="GO:0005986">
    <property type="term" value="P:sucrose biosynthetic process"/>
    <property type="evidence" value="ECO:0007669"/>
    <property type="project" value="TreeGrafter"/>
</dbReference>
<protein>
    <submittedName>
        <fullName evidence="10">Sedoheptulose-1,7-bisphosphatase</fullName>
    </submittedName>
</protein>
<dbReference type="InterPro" id="IPR033391">
    <property type="entry name" value="FBPase_N"/>
</dbReference>
<dbReference type="OrthoDB" id="3886144at2759"/>
<comment type="pathway">
    <text evidence="2">Carbohydrate biosynthesis; Calvin cycle.</text>
</comment>
<dbReference type="GO" id="GO:0005737">
    <property type="term" value="C:cytoplasm"/>
    <property type="evidence" value="ECO:0007669"/>
    <property type="project" value="TreeGrafter"/>
</dbReference>
<proteinExistence type="inferred from homology"/>
<accession>A0A2T2N4W0</accession>
<dbReference type="InterPro" id="IPR020548">
    <property type="entry name" value="Fructose_bisphosphatase_AS"/>
</dbReference>
<evidence type="ECO:0000256" key="2">
    <source>
        <dbReference type="ARBA" id="ARBA00005215"/>
    </source>
</evidence>
<feature type="domain" description="Fructose-1-6-bisphosphatase class 1 C-terminal" evidence="9">
    <location>
        <begin position="202"/>
        <end position="323"/>
    </location>
</feature>
<keyword evidence="6" id="KW-0460">Magnesium</keyword>
<dbReference type="Pfam" id="PF00316">
    <property type="entry name" value="FBPase"/>
    <property type="match status" value="1"/>
</dbReference>
<dbReference type="Gene3D" id="3.40.190.80">
    <property type="match status" value="1"/>
</dbReference>
<dbReference type="Proteomes" id="UP000240883">
    <property type="component" value="Unassembled WGS sequence"/>
</dbReference>
<dbReference type="GO" id="GO:0006000">
    <property type="term" value="P:fructose metabolic process"/>
    <property type="evidence" value="ECO:0007669"/>
    <property type="project" value="TreeGrafter"/>
</dbReference>